<sequence>MRHSLLRSSVLSFILFTLCACASTGPVQRSAQEHFQEAEDLYSSKHYEDAVAEWKRVKETYASPELTTLAELKIADAQFAAGTYIEAAASYEEFRKLHPTHEKSAYALYQLGVCQYNQIAGIDTDQTPVTNAISYFEEFLRKYPKSEYVQDATEKLEIVRQKQVQYETYVGSFYYRSGKYPAAIKRLSEALQRFPQALHDETLYYLGAAHLRNGDRDKARDSFNRLAKDYPTSRFVNEARKTMDKYY</sequence>
<dbReference type="AlphaFoldDB" id="A0A562WRI3"/>
<evidence type="ECO:0000313" key="9">
    <source>
        <dbReference type="EMBL" id="TWJ33008.1"/>
    </source>
</evidence>
<keyword evidence="1 7" id="KW-0732">Signal</keyword>
<dbReference type="InterPro" id="IPR017689">
    <property type="entry name" value="BamD"/>
</dbReference>
<dbReference type="InterPro" id="IPR011990">
    <property type="entry name" value="TPR-like_helical_dom_sf"/>
</dbReference>
<proteinExistence type="inferred from homology"/>
<dbReference type="Gene3D" id="1.25.40.10">
    <property type="entry name" value="Tetratricopeptide repeat domain"/>
    <property type="match status" value="1"/>
</dbReference>
<dbReference type="NCBIfam" id="TIGR03302">
    <property type="entry name" value="OM_YfiO"/>
    <property type="match status" value="1"/>
</dbReference>
<keyword evidence="2" id="KW-0472">Membrane</keyword>
<evidence type="ECO:0000256" key="4">
    <source>
        <dbReference type="ARBA" id="ARBA00023237"/>
    </source>
</evidence>
<feature type="repeat" description="TPR" evidence="6">
    <location>
        <begin position="200"/>
        <end position="233"/>
    </location>
</feature>
<protein>
    <submittedName>
        <fullName evidence="9">Beta-barrel assembly machine subunit BamD</fullName>
    </submittedName>
</protein>
<keyword evidence="10" id="KW-1185">Reference proteome</keyword>
<comment type="caution">
    <text evidence="9">The sequence shown here is derived from an EMBL/GenBank/DDBJ whole genome shotgun (WGS) entry which is preliminary data.</text>
</comment>
<evidence type="ECO:0000313" key="10">
    <source>
        <dbReference type="Proteomes" id="UP000319449"/>
    </source>
</evidence>
<organism evidence="9 10">
    <name type="scientific">Geobacter argillaceus</name>
    <dbReference type="NCBI Taxonomy" id="345631"/>
    <lineage>
        <taxon>Bacteria</taxon>
        <taxon>Pseudomonadati</taxon>
        <taxon>Thermodesulfobacteriota</taxon>
        <taxon>Desulfuromonadia</taxon>
        <taxon>Geobacterales</taxon>
        <taxon>Geobacteraceae</taxon>
        <taxon>Geobacter</taxon>
    </lineage>
</organism>
<dbReference type="PANTHER" id="PTHR37423:SF1">
    <property type="entry name" value="OUTER MEMBRANE PROTEIN ASSEMBLY FACTOR BAMD"/>
    <property type="match status" value="1"/>
</dbReference>
<dbReference type="InterPro" id="IPR039565">
    <property type="entry name" value="BamD-like"/>
</dbReference>
<dbReference type="PANTHER" id="PTHR37423">
    <property type="entry name" value="SOLUBLE LYTIC MUREIN TRANSGLYCOSYLASE-RELATED"/>
    <property type="match status" value="1"/>
</dbReference>
<dbReference type="OrthoDB" id="9781894at2"/>
<keyword evidence="6" id="KW-0802">TPR repeat</keyword>
<feature type="signal peptide" evidence="7">
    <location>
        <begin position="1"/>
        <end position="22"/>
    </location>
</feature>
<evidence type="ECO:0000256" key="5">
    <source>
        <dbReference type="ARBA" id="ARBA00023288"/>
    </source>
</evidence>
<gene>
    <name evidence="9" type="ORF">JN12_00419</name>
</gene>
<feature type="repeat" description="TPR" evidence="6">
    <location>
        <begin position="164"/>
        <end position="197"/>
    </location>
</feature>
<dbReference type="EMBL" id="VLLN01000002">
    <property type="protein sequence ID" value="TWJ33008.1"/>
    <property type="molecule type" value="Genomic_DNA"/>
</dbReference>
<dbReference type="InterPro" id="IPR019734">
    <property type="entry name" value="TPR_rpt"/>
</dbReference>
<dbReference type="SUPFAM" id="SSF48452">
    <property type="entry name" value="TPR-like"/>
    <property type="match status" value="1"/>
</dbReference>
<evidence type="ECO:0000256" key="6">
    <source>
        <dbReference type="PROSITE-ProRule" id="PRU00339"/>
    </source>
</evidence>
<reference evidence="9 10" key="1">
    <citation type="submission" date="2019-07" db="EMBL/GenBank/DDBJ databases">
        <title>Genomic Encyclopedia of Archaeal and Bacterial Type Strains, Phase II (KMG-II): from individual species to whole genera.</title>
        <authorList>
            <person name="Goeker M."/>
        </authorList>
    </citation>
    <scope>NUCLEOTIDE SEQUENCE [LARGE SCALE GENOMIC DNA]</scope>
    <source>
        <strain evidence="9 10">ATCC BAA-1139</strain>
    </source>
</reference>
<dbReference type="HAMAP" id="MF_00922">
    <property type="entry name" value="OM_assembly_BamD"/>
    <property type="match status" value="1"/>
</dbReference>
<keyword evidence="3" id="KW-0564">Palmitate</keyword>
<keyword evidence="4" id="KW-0998">Cell outer membrane</keyword>
<feature type="domain" description="Outer membrane lipoprotein BamD-like" evidence="8">
    <location>
        <begin position="29"/>
        <end position="220"/>
    </location>
</feature>
<evidence type="ECO:0000256" key="7">
    <source>
        <dbReference type="SAM" id="SignalP"/>
    </source>
</evidence>
<dbReference type="PROSITE" id="PS51257">
    <property type="entry name" value="PROKAR_LIPOPROTEIN"/>
    <property type="match status" value="1"/>
</dbReference>
<dbReference type="RefSeq" id="WP_145017591.1">
    <property type="nucleotide sequence ID" value="NZ_VLLN01000002.1"/>
</dbReference>
<keyword evidence="5" id="KW-0449">Lipoprotein</keyword>
<name>A0A562WRI3_9BACT</name>
<evidence type="ECO:0000256" key="3">
    <source>
        <dbReference type="ARBA" id="ARBA00023139"/>
    </source>
</evidence>
<evidence type="ECO:0000256" key="2">
    <source>
        <dbReference type="ARBA" id="ARBA00023136"/>
    </source>
</evidence>
<dbReference type="GO" id="GO:1990063">
    <property type="term" value="C:Bam protein complex"/>
    <property type="evidence" value="ECO:0007669"/>
    <property type="project" value="TreeGrafter"/>
</dbReference>
<dbReference type="GO" id="GO:0051205">
    <property type="term" value="P:protein insertion into membrane"/>
    <property type="evidence" value="ECO:0007669"/>
    <property type="project" value="TreeGrafter"/>
</dbReference>
<feature type="chain" id="PRO_5022274583" evidence="7">
    <location>
        <begin position="23"/>
        <end position="247"/>
    </location>
</feature>
<dbReference type="PROSITE" id="PS50005">
    <property type="entry name" value="TPR"/>
    <property type="match status" value="2"/>
</dbReference>
<dbReference type="Proteomes" id="UP000319449">
    <property type="component" value="Unassembled WGS sequence"/>
</dbReference>
<evidence type="ECO:0000256" key="1">
    <source>
        <dbReference type="ARBA" id="ARBA00022729"/>
    </source>
</evidence>
<dbReference type="Pfam" id="PF13525">
    <property type="entry name" value="YfiO"/>
    <property type="match status" value="1"/>
</dbReference>
<evidence type="ECO:0000259" key="8">
    <source>
        <dbReference type="Pfam" id="PF13525"/>
    </source>
</evidence>
<accession>A0A562WRI3</accession>